<keyword evidence="1" id="KW-0472">Membrane</keyword>
<dbReference type="STRING" id="1545044.SAMN05444276_101911"/>
<dbReference type="AlphaFoldDB" id="A0A1H2TE93"/>
<accession>A0A1H2TE93</accession>
<dbReference type="OrthoDB" id="9808689at2"/>
<proteinExistence type="predicted"/>
<dbReference type="PANTHER" id="PTHR36698:SF2">
    <property type="entry name" value="MCE_MLAD DOMAIN-CONTAINING PROTEIN"/>
    <property type="match status" value="1"/>
</dbReference>
<keyword evidence="1" id="KW-1133">Transmembrane helix</keyword>
<evidence type="ECO:0000259" key="2">
    <source>
        <dbReference type="Pfam" id="PF02470"/>
    </source>
</evidence>
<keyword evidence="1" id="KW-0812">Transmembrane</keyword>
<keyword evidence="4" id="KW-1185">Reference proteome</keyword>
<gene>
    <name evidence="3" type="ORF">SAMN05444276_101911</name>
</gene>
<dbReference type="InterPro" id="IPR003399">
    <property type="entry name" value="Mce/MlaD"/>
</dbReference>
<organism evidence="3 4">
    <name type="scientific">Paracoccus sanguinis</name>
    <dbReference type="NCBI Taxonomy" id="1545044"/>
    <lineage>
        <taxon>Bacteria</taxon>
        <taxon>Pseudomonadati</taxon>
        <taxon>Pseudomonadota</taxon>
        <taxon>Alphaproteobacteria</taxon>
        <taxon>Rhodobacterales</taxon>
        <taxon>Paracoccaceae</taxon>
        <taxon>Paracoccus</taxon>
    </lineage>
</organism>
<protein>
    <submittedName>
        <fullName evidence="3">Phospholipid/cholesterol/gamma-HCH transport system substrate-binding protein</fullName>
    </submittedName>
</protein>
<evidence type="ECO:0000313" key="4">
    <source>
        <dbReference type="Proteomes" id="UP000182944"/>
    </source>
</evidence>
<evidence type="ECO:0000256" key="1">
    <source>
        <dbReference type="SAM" id="Phobius"/>
    </source>
</evidence>
<feature type="transmembrane region" description="Helical" evidence="1">
    <location>
        <begin position="7"/>
        <end position="29"/>
    </location>
</feature>
<dbReference type="PANTHER" id="PTHR36698">
    <property type="entry name" value="BLL5892 PROTEIN"/>
    <property type="match status" value="1"/>
</dbReference>
<dbReference type="RefSeq" id="WP_052176358.1">
    <property type="nucleotide sequence ID" value="NZ_FNNA01000001.1"/>
</dbReference>
<dbReference type="Proteomes" id="UP000182944">
    <property type="component" value="Unassembled WGS sequence"/>
</dbReference>
<dbReference type="Pfam" id="PF02470">
    <property type="entry name" value="MlaD"/>
    <property type="match status" value="1"/>
</dbReference>
<sequence length="486" mass="49255">METKANYLLIGSFTIAGFLGLLAFLMWFMGRDGQNAFDDYVVVFPEIGGISAGTQVQFSGVPVGQVTDIRLDPDGRVRVQLRLRADTPIRTDSEAVMVPQGITGLSTVSVSAGTGTAPLLEEPEEGLPQIRAGRSTLDSITEAAPELVDELRNSAAQLSRLLSDENLAHADAVLRNVDQASGKLDQAIGDISEAVSGIAGVGATLKDFSTQFDGLGARIDGALASVDSAASGVGKAAEAVAATDFAALSTEAKGVLADARALIGSDAAAALPGKLGGTLDQASAMLTELREGGTAGRLNEALTGVSTAAAQVTEAARGLDGKIDGALTGIESAAGEVGTAAKSVAAVDFAALSAEAQGILADLRAMIGSDDAAALPRNLSDTLAAASAVLKDLHEGGTAQRLNQSLTAISEAAARVGRAADGIAPLSARLQQLAARTDQVVSSFGGNGALQAEFTRALREVARAAASVGSTARAIERNPQSIIRGR</sequence>
<name>A0A1H2TE93_9RHOB</name>
<evidence type="ECO:0000313" key="3">
    <source>
        <dbReference type="EMBL" id="SDW41604.1"/>
    </source>
</evidence>
<dbReference type="EMBL" id="FNNA01000001">
    <property type="protein sequence ID" value="SDW41604.1"/>
    <property type="molecule type" value="Genomic_DNA"/>
</dbReference>
<feature type="domain" description="Mce/MlaD" evidence="2">
    <location>
        <begin position="39"/>
        <end position="113"/>
    </location>
</feature>
<reference evidence="4" key="1">
    <citation type="submission" date="2016-10" db="EMBL/GenBank/DDBJ databases">
        <authorList>
            <person name="Varghese N."/>
            <person name="Submissions S."/>
        </authorList>
    </citation>
    <scope>NUCLEOTIDE SEQUENCE [LARGE SCALE GENOMIC DNA]</scope>
    <source>
        <strain evidence="4">DSM 29303</strain>
    </source>
</reference>